<evidence type="ECO:0000313" key="1">
    <source>
        <dbReference type="EMBL" id="UXH43440.1"/>
    </source>
</evidence>
<name>A0ACD4C463_9BACI</name>
<keyword evidence="2" id="KW-1185">Reference proteome</keyword>
<organism evidence="1 2">
    <name type="scientific">Rossellomorea vietnamensis</name>
    <dbReference type="NCBI Taxonomy" id="218284"/>
    <lineage>
        <taxon>Bacteria</taxon>
        <taxon>Bacillati</taxon>
        <taxon>Bacillota</taxon>
        <taxon>Bacilli</taxon>
        <taxon>Bacillales</taxon>
        <taxon>Bacillaceae</taxon>
        <taxon>Rossellomorea</taxon>
    </lineage>
</organism>
<keyword evidence="1" id="KW-0282">Flagellum</keyword>
<keyword evidence="1" id="KW-0966">Cell projection</keyword>
<proteinExistence type="predicted"/>
<keyword evidence="1" id="KW-0969">Cilium</keyword>
<sequence length="504" mass="55814">MRIGGLASGMDIDSLVADLMKAEKIPLNKLTQKKQVMEWQRDDYRRMNTMLSDLDSFIFNEMTLQKDFLKKKVSSSDSNIVTATAGPSAGNIKTSVEVKQLATSTNWISGASTYTPSFPFSADTEIELKITNGDGTGSKVKNPDGTETDVIKLTIKAGATLDEVLKQLSNKRELGITAFAEAGKVSITKNDTGSASSIMLQDNDAKLLFESFGLTHTAGVLDKTTTGADAKAIINGLEVTRASNTFSLNDITYTLHQKSPVGVTSKVAVSGDTDNMVDKIVKFVDKYNEMIEEIDDKISEKRYRNYQPLSDEEKESMSEKQVEMWEERSKSGLIRNDSILSGTLTKLRTALYTPFNGTGVNENYKQLSQIGISSLNWQAKGKLTIDEDKLRAAIEDDPNAVYALFNATGSKTDTESQGLLKRVRETINGTVESIEKKAGKPTSVNNSYMLGRMLDNMDSQIDRFQDRLIQVEDRYWKQFTAMEKAIQQSNQQSMYLMNQFGGGM</sequence>
<protein>
    <submittedName>
        <fullName evidence="1">Flagellar hook-associated protein 2</fullName>
    </submittedName>
</protein>
<reference evidence="1" key="1">
    <citation type="submission" date="2022-09" db="EMBL/GenBank/DDBJ databases">
        <title>Complete genome sequence of Rossellomorea vietnamensis strain RL-WG62, a newly isolated PGPR with the potential for plant salinity stress alleviation.</title>
        <authorList>
            <person name="Ren L."/>
            <person name="Wang G."/>
            <person name="Hu H."/>
        </authorList>
    </citation>
    <scope>NUCLEOTIDE SEQUENCE</scope>
    <source>
        <strain evidence="1">RL-WG62</strain>
    </source>
</reference>
<gene>
    <name evidence="1" type="ORF">N5C46_17475</name>
</gene>
<dbReference type="EMBL" id="CP104558">
    <property type="protein sequence ID" value="UXH43440.1"/>
    <property type="molecule type" value="Genomic_DNA"/>
</dbReference>
<accession>A0ACD4C463</accession>
<dbReference type="Proteomes" id="UP001064027">
    <property type="component" value="Chromosome"/>
</dbReference>
<evidence type="ECO:0000313" key="2">
    <source>
        <dbReference type="Proteomes" id="UP001064027"/>
    </source>
</evidence>